<evidence type="ECO:0000256" key="8">
    <source>
        <dbReference type="RuleBase" id="RU363032"/>
    </source>
</evidence>
<dbReference type="InterPro" id="IPR010065">
    <property type="entry name" value="AA_ABC_transptr_permease_3TM"/>
</dbReference>
<dbReference type="EMBL" id="LQWY01000011">
    <property type="protein sequence ID" value="OAH62295.1"/>
    <property type="molecule type" value="Genomic_DNA"/>
</dbReference>
<name>A0A177KP21_9BACI</name>
<feature type="domain" description="ABC transmembrane type-1" evidence="9">
    <location>
        <begin position="15"/>
        <end position="203"/>
    </location>
</feature>
<evidence type="ECO:0000256" key="5">
    <source>
        <dbReference type="ARBA" id="ARBA00022970"/>
    </source>
</evidence>
<evidence type="ECO:0000259" key="9">
    <source>
        <dbReference type="PROSITE" id="PS50928"/>
    </source>
</evidence>
<dbReference type="GO" id="GO:0015184">
    <property type="term" value="F:L-cystine transmembrane transporter activity"/>
    <property type="evidence" value="ECO:0007669"/>
    <property type="project" value="TreeGrafter"/>
</dbReference>
<keyword evidence="4 8" id="KW-0812">Transmembrane</keyword>
<evidence type="ECO:0000256" key="2">
    <source>
        <dbReference type="ARBA" id="ARBA00022448"/>
    </source>
</evidence>
<dbReference type="PANTHER" id="PTHR30614:SF0">
    <property type="entry name" value="L-CYSTINE TRANSPORT SYSTEM PERMEASE PROTEIN TCYL"/>
    <property type="match status" value="1"/>
</dbReference>
<reference evidence="12 13" key="1">
    <citation type="submission" date="2016-01" db="EMBL/GenBank/DDBJ databases">
        <title>Investigation of taxonomic status of Bacillus aminovorans.</title>
        <authorList>
            <person name="Verma A."/>
            <person name="Pal Y."/>
            <person name="Krishnamurthi S."/>
        </authorList>
    </citation>
    <scope>NUCLEOTIDE SEQUENCE [LARGE SCALE GENOMIC DNA]</scope>
    <source>
        <strain evidence="11 12">DSM 1314</strain>
        <strain evidence="10 13">DSM 4337</strain>
    </source>
</reference>
<protein>
    <submittedName>
        <fullName evidence="10">ABC transporter permease</fullName>
    </submittedName>
</protein>
<dbReference type="EMBL" id="LQWZ01000033">
    <property type="protein sequence ID" value="OAH54645.1"/>
    <property type="molecule type" value="Genomic_DNA"/>
</dbReference>
<keyword evidence="5" id="KW-0029">Amino-acid transport</keyword>
<dbReference type="Gene3D" id="1.10.3720.10">
    <property type="entry name" value="MetI-like"/>
    <property type="match status" value="1"/>
</dbReference>
<comment type="similarity">
    <text evidence="8">Belongs to the binding-protein-dependent transport system permease family.</text>
</comment>
<accession>A0A177KP21</accession>
<comment type="subcellular location">
    <subcellularLocation>
        <location evidence="1 8">Cell membrane</location>
        <topology evidence="1 8">Multi-pass membrane protein</topology>
    </subcellularLocation>
</comment>
<dbReference type="NCBIfam" id="TIGR01726">
    <property type="entry name" value="HEQRo_perm_3TM"/>
    <property type="match status" value="1"/>
</dbReference>
<evidence type="ECO:0000313" key="13">
    <source>
        <dbReference type="Proteomes" id="UP000077271"/>
    </source>
</evidence>
<keyword evidence="7 8" id="KW-0472">Membrane</keyword>
<dbReference type="InterPro" id="IPR035906">
    <property type="entry name" value="MetI-like_sf"/>
</dbReference>
<evidence type="ECO:0000313" key="12">
    <source>
        <dbReference type="Proteomes" id="UP000076935"/>
    </source>
</evidence>
<dbReference type="STRING" id="29332.AWH48_08645"/>
<dbReference type="FunFam" id="1.10.3720.10:FF:000033">
    <property type="entry name" value="Polar amino acid ABC transporter permease"/>
    <property type="match status" value="1"/>
</dbReference>
<keyword evidence="2 8" id="KW-0813">Transport</keyword>
<comment type="caution">
    <text evidence="10">The sequence shown here is derived from an EMBL/GenBank/DDBJ whole genome shotgun (WGS) entry which is preliminary data.</text>
</comment>
<organism evidence="10 13">
    <name type="scientific">Domibacillus aminovorans</name>
    <dbReference type="NCBI Taxonomy" id="29332"/>
    <lineage>
        <taxon>Bacteria</taxon>
        <taxon>Bacillati</taxon>
        <taxon>Bacillota</taxon>
        <taxon>Bacilli</taxon>
        <taxon>Bacillales</taxon>
        <taxon>Bacillaceae</taxon>
        <taxon>Domibacillus</taxon>
    </lineage>
</organism>
<evidence type="ECO:0000256" key="6">
    <source>
        <dbReference type="ARBA" id="ARBA00022989"/>
    </source>
</evidence>
<keyword evidence="6 8" id="KW-1133">Transmembrane helix</keyword>
<feature type="transmembrane region" description="Helical" evidence="8">
    <location>
        <begin position="15"/>
        <end position="41"/>
    </location>
</feature>
<dbReference type="PROSITE" id="PS50928">
    <property type="entry name" value="ABC_TM1"/>
    <property type="match status" value="1"/>
</dbReference>
<evidence type="ECO:0000256" key="3">
    <source>
        <dbReference type="ARBA" id="ARBA00022475"/>
    </source>
</evidence>
<evidence type="ECO:0000313" key="10">
    <source>
        <dbReference type="EMBL" id="OAH54645.1"/>
    </source>
</evidence>
<dbReference type="InterPro" id="IPR000515">
    <property type="entry name" value="MetI-like"/>
</dbReference>
<dbReference type="PANTHER" id="PTHR30614">
    <property type="entry name" value="MEMBRANE COMPONENT OF AMINO ACID ABC TRANSPORTER"/>
    <property type="match status" value="1"/>
</dbReference>
<dbReference type="RefSeq" id="WP_018394594.1">
    <property type="nucleotide sequence ID" value="NZ_JBCNAN010000069.1"/>
</dbReference>
<dbReference type="Proteomes" id="UP000076935">
    <property type="component" value="Unassembled WGS sequence"/>
</dbReference>
<dbReference type="GO" id="GO:0043190">
    <property type="term" value="C:ATP-binding cassette (ABC) transporter complex"/>
    <property type="evidence" value="ECO:0007669"/>
    <property type="project" value="InterPro"/>
</dbReference>
<gene>
    <name evidence="10" type="ORF">AWH48_08645</name>
    <name evidence="11" type="ORF">AWH49_10700</name>
</gene>
<proteinExistence type="inferred from homology"/>
<dbReference type="Pfam" id="PF00528">
    <property type="entry name" value="BPD_transp_1"/>
    <property type="match status" value="1"/>
</dbReference>
<evidence type="ECO:0000313" key="11">
    <source>
        <dbReference type="EMBL" id="OAH62295.1"/>
    </source>
</evidence>
<feature type="transmembrane region" description="Helical" evidence="8">
    <location>
        <begin position="178"/>
        <end position="203"/>
    </location>
</feature>
<evidence type="ECO:0000256" key="1">
    <source>
        <dbReference type="ARBA" id="ARBA00004651"/>
    </source>
</evidence>
<dbReference type="CDD" id="cd06261">
    <property type="entry name" value="TM_PBP2"/>
    <property type="match status" value="1"/>
</dbReference>
<dbReference type="SUPFAM" id="SSF161098">
    <property type="entry name" value="MetI-like"/>
    <property type="match status" value="1"/>
</dbReference>
<dbReference type="InterPro" id="IPR043429">
    <property type="entry name" value="ArtM/GltK/GlnP/TcyL/YhdX-like"/>
</dbReference>
<feature type="transmembrane region" description="Helical" evidence="8">
    <location>
        <begin position="53"/>
        <end position="74"/>
    </location>
</feature>
<evidence type="ECO:0000256" key="7">
    <source>
        <dbReference type="ARBA" id="ARBA00023136"/>
    </source>
</evidence>
<keyword evidence="12" id="KW-1185">Reference proteome</keyword>
<keyword evidence="3" id="KW-1003">Cell membrane</keyword>
<sequence length="213" mass="23618">MELIIENLPFLLKGAYYTLLITVVSMFFGLIIGIITAIARLKGNRFFQGIARVYVSIIRGTPPLVQIVIVYYGLVDYGITLGPLTAAYIALSINIGAYVSETFRGAIQAIPKGQTEAAIATGMTEWQAMKRIILPQAVRVAIPPLGNTFIGMLKETSLVSVITVTELLRSAQLLVAQYYVYMPFYLAIAVMYWIMSTAFSMILNKVEKRLSIY</sequence>
<dbReference type="Proteomes" id="UP000077271">
    <property type="component" value="Unassembled WGS sequence"/>
</dbReference>
<dbReference type="OrthoDB" id="9805999at2"/>
<dbReference type="AlphaFoldDB" id="A0A177KP21"/>
<evidence type="ECO:0000256" key="4">
    <source>
        <dbReference type="ARBA" id="ARBA00022692"/>
    </source>
</evidence>